<dbReference type="GO" id="GO:0098703">
    <property type="term" value="P:calcium ion import across plasma membrane"/>
    <property type="evidence" value="ECO:0007669"/>
    <property type="project" value="TreeGrafter"/>
</dbReference>
<dbReference type="InterPro" id="IPR013122">
    <property type="entry name" value="PKD1_2_channel"/>
</dbReference>
<feature type="compositionally biased region" description="Polar residues" evidence="6">
    <location>
        <begin position="579"/>
        <end position="594"/>
    </location>
</feature>
<evidence type="ECO:0000256" key="3">
    <source>
        <dbReference type="ARBA" id="ARBA00022737"/>
    </source>
</evidence>
<feature type="compositionally biased region" description="Basic and acidic residues" evidence="6">
    <location>
        <begin position="636"/>
        <end position="650"/>
    </location>
</feature>
<protein>
    <submittedName>
        <fullName evidence="8">Transient receptor potential cation channel subfamily V member 3-like</fullName>
    </submittedName>
</protein>
<keyword evidence="5 7" id="KW-0472">Membrane</keyword>
<dbReference type="OrthoDB" id="194358at2759"/>
<name>A0A6S7I1D0_PARCT</name>
<keyword evidence="9" id="KW-1185">Reference proteome</keyword>
<dbReference type="AlphaFoldDB" id="A0A6S7I1D0"/>
<keyword evidence="2 7" id="KW-0812">Transmembrane</keyword>
<dbReference type="GO" id="GO:0005886">
    <property type="term" value="C:plasma membrane"/>
    <property type="evidence" value="ECO:0007669"/>
    <property type="project" value="TreeGrafter"/>
</dbReference>
<feature type="region of interest" description="Disordered" evidence="6">
    <location>
        <begin position="617"/>
        <end position="689"/>
    </location>
</feature>
<feature type="transmembrane region" description="Helical" evidence="7">
    <location>
        <begin position="261"/>
        <end position="279"/>
    </location>
</feature>
<comment type="caution">
    <text evidence="8">The sequence shown here is derived from an EMBL/GenBank/DDBJ whole genome shotgun (WGS) entry which is preliminary data.</text>
</comment>
<feature type="transmembrane region" description="Helical" evidence="7">
    <location>
        <begin position="112"/>
        <end position="132"/>
    </location>
</feature>
<keyword evidence="4 7" id="KW-1133">Transmembrane helix</keyword>
<feature type="compositionally biased region" description="Low complexity" evidence="6">
    <location>
        <begin position="888"/>
        <end position="897"/>
    </location>
</feature>
<evidence type="ECO:0000313" key="9">
    <source>
        <dbReference type="Proteomes" id="UP001152795"/>
    </source>
</evidence>
<evidence type="ECO:0000256" key="2">
    <source>
        <dbReference type="ARBA" id="ARBA00022692"/>
    </source>
</evidence>
<evidence type="ECO:0000313" key="8">
    <source>
        <dbReference type="EMBL" id="CAB4000601.1"/>
    </source>
</evidence>
<dbReference type="EMBL" id="CACRXK020003878">
    <property type="protein sequence ID" value="CAB4000601.1"/>
    <property type="molecule type" value="Genomic_DNA"/>
</dbReference>
<evidence type="ECO:0000256" key="7">
    <source>
        <dbReference type="SAM" id="Phobius"/>
    </source>
</evidence>
<evidence type="ECO:0000256" key="4">
    <source>
        <dbReference type="ARBA" id="ARBA00022989"/>
    </source>
</evidence>
<organism evidence="8 9">
    <name type="scientific">Paramuricea clavata</name>
    <name type="common">Red gorgonian</name>
    <name type="synonym">Violescent sea-whip</name>
    <dbReference type="NCBI Taxonomy" id="317549"/>
    <lineage>
        <taxon>Eukaryota</taxon>
        <taxon>Metazoa</taxon>
        <taxon>Cnidaria</taxon>
        <taxon>Anthozoa</taxon>
        <taxon>Octocorallia</taxon>
        <taxon>Malacalcyonacea</taxon>
        <taxon>Plexauridae</taxon>
        <taxon>Paramuricea</taxon>
    </lineage>
</organism>
<feature type="compositionally biased region" description="Basic and acidic residues" evidence="6">
    <location>
        <begin position="807"/>
        <end position="842"/>
    </location>
</feature>
<dbReference type="InterPro" id="IPR024862">
    <property type="entry name" value="TRPV"/>
</dbReference>
<evidence type="ECO:0000256" key="5">
    <source>
        <dbReference type="ARBA" id="ARBA00023136"/>
    </source>
</evidence>
<feature type="transmembrane region" description="Helical" evidence="7">
    <location>
        <begin position="369"/>
        <end position="387"/>
    </location>
</feature>
<dbReference type="PANTHER" id="PTHR10582:SF33">
    <property type="entry name" value="TRANSIENT RECEPTOR POTENTIAL CHANNEL PYREXIA"/>
    <property type="match status" value="1"/>
</dbReference>
<comment type="subcellular location">
    <subcellularLocation>
        <location evidence="1">Membrane</location>
        <topology evidence="1">Multi-pass membrane protein</topology>
    </subcellularLocation>
</comment>
<reference evidence="8" key="1">
    <citation type="submission" date="2020-04" db="EMBL/GenBank/DDBJ databases">
        <authorList>
            <person name="Alioto T."/>
            <person name="Alioto T."/>
            <person name="Gomez Garrido J."/>
        </authorList>
    </citation>
    <scope>NUCLEOTIDE SEQUENCE</scope>
    <source>
        <strain evidence="8">A484AB</strain>
    </source>
</reference>
<evidence type="ECO:0000256" key="6">
    <source>
        <dbReference type="SAM" id="MobiDB-lite"/>
    </source>
</evidence>
<gene>
    <name evidence="8" type="ORF">PACLA_8A008186</name>
</gene>
<keyword evidence="3" id="KW-0677">Repeat</keyword>
<evidence type="ECO:0000256" key="1">
    <source>
        <dbReference type="ARBA" id="ARBA00004141"/>
    </source>
</evidence>
<feature type="region of interest" description="Disordered" evidence="6">
    <location>
        <begin position="559"/>
        <end position="594"/>
    </location>
</feature>
<feature type="compositionally biased region" description="Basic and acidic residues" evidence="6">
    <location>
        <begin position="669"/>
        <end position="681"/>
    </location>
</feature>
<dbReference type="PANTHER" id="PTHR10582">
    <property type="entry name" value="TRANSIENT RECEPTOR POTENTIAL ION CHANNEL PROTEIN"/>
    <property type="match status" value="1"/>
</dbReference>
<keyword evidence="8" id="KW-0675">Receptor</keyword>
<proteinExistence type="predicted"/>
<feature type="transmembrane region" description="Helical" evidence="7">
    <location>
        <begin position="227"/>
        <end position="249"/>
    </location>
</feature>
<dbReference type="GO" id="GO:0005262">
    <property type="term" value="F:calcium channel activity"/>
    <property type="evidence" value="ECO:0007669"/>
    <property type="project" value="TreeGrafter"/>
</dbReference>
<feature type="region of interest" description="Disordered" evidence="6">
    <location>
        <begin position="709"/>
        <end position="913"/>
    </location>
</feature>
<accession>A0A6S7I1D0</accession>
<dbReference type="Proteomes" id="UP001152795">
    <property type="component" value="Unassembled WGS sequence"/>
</dbReference>
<dbReference type="Pfam" id="PF08016">
    <property type="entry name" value="PKD_channel"/>
    <property type="match status" value="1"/>
</dbReference>
<sequence length="942" mass="108155">MNRAKSAKLLVQHGAPAGVHDNVGNSGLSLLIEKLPDVAIEALDQFHSVSTINRKEYFFLNYLEGNRLQNPKSPAYSALEIAVQSQEFDIILHPVMKRLIDVKWQQFGRKGAVFNLCLNLLYAILWTILAVTSPTEGDQLYLPWSRNAWRLVISAIVCLMTIDEIRKQITGTLRTRNHQKKWICWRASELEEDLQFCHPRWPQEGMYLKSEIKSIRDTPLISSGDSWIYFDWFSLILILGTIASHVVFFNINSTTSQVVHARIIIMLLLVLWVRIMQYARPFEGAGPFVAIFAHIINDIINWAILTTLITVPYACAFWITFGEASRNPVESYSDVSSLIYALFSMIVVNDHDFEALQAADATMARLLCGSYIALMAVINLNILIALLSDTFTRVYGNAVANAVMQRAKTILFLEKSLTKKRKREYEAFIKNFGSPETVDLERDISANNDRDEQKAADMLKESVQEIHNLIHERFGKRYGEGKKSDLDHIRESLEKIHQGTITHREKCGCSGIKRKVDMIQELLVKLSNTLKVDISGLDINQQSSSDDDDTLVGQIDEEVQSNQKRRSGWNEKTEGWDYENSTQGTAHNVQGRSPEQQFWSANKAAFNEAYQFEDGESAIGRKARGSSRESASIRGSIDHGQSDYRERRSGDLAQTNRRKFGSIEVGQIGRDEEFSGEDPRDSGLIPYRQTRDVTDGYISRADRRQFRTEVYQKRLRGEGGQSSPETRMRRESNSSREIPCDVMSVQRVDSRQRSSGKIIPRREVRRAESMPPRLFENNSPPRRPKESYYIGAGPRRNSPKNFNTESFRSEVAERRRDRKEIIRGKRSPERRSQFHDRRDSGSLKRRATRQRSPNTTQTYSDDRIREAPEKYYDERQRDAPYKTRSAADSDASESDIAQNTSHEDSQNIAYSDNDVIQKRARRFREKRHLEDWDNRSVKSVAF</sequence>
<feature type="compositionally biased region" description="Polar residues" evidence="6">
    <location>
        <begin position="850"/>
        <end position="859"/>
    </location>
</feature>
<feature type="compositionally biased region" description="Basic and acidic residues" evidence="6">
    <location>
        <begin position="860"/>
        <end position="887"/>
    </location>
</feature>
<feature type="transmembrane region" description="Helical" evidence="7">
    <location>
        <begin position="299"/>
        <end position="319"/>
    </location>
</feature>